<sequence>MLLTLFTSFLIGQRLFERASVPKWPGQAYEKAHRFEQMLDALPDAIVMFDSCGRIEGCNRAMRRLLDIPELANGSDDLIDFFQNLEKGIKADLAYLLPGISQVIHRAKNPFYCMHRDGEGEQARALEFHAYAASESDTATLLMIRDVSAKMQQERERADCFAVAAHEIRSPLAAISGYIELLQLEATPSAWASKIYTQLHEKVRGVDVLLDDLTRLNRMEYEGAGTQEWRESDLRAVLRLSLRAFSEQRHRICLDLPEHGLWAKVDIVPLLVALRNTLENALKYSAPDTLVTLRLQPGQAGWACIEVLDQGPGIEPLYKEKVFDKFFRLPGQQVQGSGLGLSIVRSIVQHHGGRVYFKEHPGPGAHLVMELVLLPSASYIP</sequence>
<dbReference type="SUPFAM" id="SSF55874">
    <property type="entry name" value="ATPase domain of HSP90 chaperone/DNA topoisomerase II/histidine kinase"/>
    <property type="match status" value="1"/>
</dbReference>
<keyword evidence="11" id="KW-0902">Two-component regulatory system</keyword>
<evidence type="ECO:0000256" key="6">
    <source>
        <dbReference type="ARBA" id="ARBA00022692"/>
    </source>
</evidence>
<keyword evidence="6" id="KW-0812">Transmembrane</keyword>
<accession>A0ABT3VPN1</accession>
<dbReference type="RefSeq" id="WP_266120456.1">
    <property type="nucleotide sequence ID" value="NZ_JAPKNA010000001.1"/>
</dbReference>
<dbReference type="EC" id="2.7.13.3" evidence="3"/>
<dbReference type="InterPro" id="IPR036890">
    <property type="entry name" value="HATPase_C_sf"/>
</dbReference>
<evidence type="ECO:0000313" key="14">
    <source>
        <dbReference type="EMBL" id="MCX5463763.1"/>
    </source>
</evidence>
<dbReference type="Pfam" id="PF02518">
    <property type="entry name" value="HATPase_c"/>
    <property type="match status" value="1"/>
</dbReference>
<evidence type="ECO:0000256" key="8">
    <source>
        <dbReference type="ARBA" id="ARBA00022777"/>
    </source>
</evidence>
<name>A0ABT3VPN1_9BURK</name>
<evidence type="ECO:0000256" key="3">
    <source>
        <dbReference type="ARBA" id="ARBA00012438"/>
    </source>
</evidence>
<keyword evidence="5" id="KW-0808">Transferase</keyword>
<evidence type="ECO:0000256" key="1">
    <source>
        <dbReference type="ARBA" id="ARBA00000085"/>
    </source>
</evidence>
<dbReference type="CDD" id="cd00075">
    <property type="entry name" value="HATPase"/>
    <property type="match status" value="1"/>
</dbReference>
<dbReference type="PANTHER" id="PTHR42878">
    <property type="entry name" value="TWO-COMPONENT HISTIDINE KINASE"/>
    <property type="match status" value="1"/>
</dbReference>
<keyword evidence="15" id="KW-1185">Reference proteome</keyword>
<dbReference type="InterPro" id="IPR036097">
    <property type="entry name" value="HisK_dim/P_sf"/>
</dbReference>
<dbReference type="Gene3D" id="3.30.565.10">
    <property type="entry name" value="Histidine kinase-like ATPase, C-terminal domain"/>
    <property type="match status" value="1"/>
</dbReference>
<dbReference type="Pfam" id="PF13188">
    <property type="entry name" value="PAS_8"/>
    <property type="match status" value="1"/>
</dbReference>
<reference evidence="14 15" key="1">
    <citation type="submission" date="2022-11" db="EMBL/GenBank/DDBJ databases">
        <title>Biodiversity and phylogenetic relationships of bacteria.</title>
        <authorList>
            <person name="Machado R.A.R."/>
            <person name="Bhat A."/>
            <person name="Loulou A."/>
            <person name="Kallel S."/>
        </authorList>
    </citation>
    <scope>NUCLEOTIDE SEQUENCE [LARGE SCALE GENOMIC DNA]</scope>
    <source>
        <strain evidence="14 15">DSM 13975</strain>
    </source>
</reference>
<dbReference type="SMART" id="SM00387">
    <property type="entry name" value="HATPase_c"/>
    <property type="match status" value="1"/>
</dbReference>
<dbReference type="Pfam" id="PF00512">
    <property type="entry name" value="HisKA"/>
    <property type="match status" value="1"/>
</dbReference>
<dbReference type="EMBL" id="JAPKNA010000001">
    <property type="protein sequence ID" value="MCX5463763.1"/>
    <property type="molecule type" value="Genomic_DNA"/>
</dbReference>
<protein>
    <recommendedName>
        <fullName evidence="3">histidine kinase</fullName>
        <ecNumber evidence="3">2.7.13.3</ecNumber>
    </recommendedName>
</protein>
<dbReference type="InterPro" id="IPR035965">
    <property type="entry name" value="PAS-like_dom_sf"/>
</dbReference>
<dbReference type="PRINTS" id="PR00344">
    <property type="entry name" value="BCTRLSENSOR"/>
</dbReference>
<dbReference type="InterPro" id="IPR050351">
    <property type="entry name" value="BphY/WalK/GraS-like"/>
</dbReference>
<dbReference type="SUPFAM" id="SSF47384">
    <property type="entry name" value="Homodimeric domain of signal transducing histidine kinase"/>
    <property type="match status" value="1"/>
</dbReference>
<dbReference type="InterPro" id="IPR004358">
    <property type="entry name" value="Sig_transdc_His_kin-like_C"/>
</dbReference>
<evidence type="ECO:0000256" key="5">
    <source>
        <dbReference type="ARBA" id="ARBA00022679"/>
    </source>
</evidence>
<dbReference type="InterPro" id="IPR000014">
    <property type="entry name" value="PAS"/>
</dbReference>
<organism evidence="14 15">
    <name type="scientific">Alcaligenes parafaecalis</name>
    <dbReference type="NCBI Taxonomy" id="171260"/>
    <lineage>
        <taxon>Bacteria</taxon>
        <taxon>Pseudomonadati</taxon>
        <taxon>Pseudomonadota</taxon>
        <taxon>Betaproteobacteria</taxon>
        <taxon>Burkholderiales</taxon>
        <taxon>Alcaligenaceae</taxon>
        <taxon>Alcaligenes</taxon>
    </lineage>
</organism>
<evidence type="ECO:0000256" key="9">
    <source>
        <dbReference type="ARBA" id="ARBA00022840"/>
    </source>
</evidence>
<evidence type="ECO:0000256" key="10">
    <source>
        <dbReference type="ARBA" id="ARBA00022989"/>
    </source>
</evidence>
<evidence type="ECO:0000256" key="12">
    <source>
        <dbReference type="ARBA" id="ARBA00023136"/>
    </source>
</evidence>
<comment type="catalytic activity">
    <reaction evidence="1">
        <text>ATP + protein L-histidine = ADP + protein N-phospho-L-histidine.</text>
        <dbReference type="EC" id="2.7.13.3"/>
    </reaction>
</comment>
<evidence type="ECO:0000256" key="4">
    <source>
        <dbReference type="ARBA" id="ARBA00022553"/>
    </source>
</evidence>
<evidence type="ECO:0000259" key="13">
    <source>
        <dbReference type="PROSITE" id="PS50109"/>
    </source>
</evidence>
<keyword evidence="12" id="KW-0472">Membrane</keyword>
<dbReference type="InterPro" id="IPR003594">
    <property type="entry name" value="HATPase_dom"/>
</dbReference>
<feature type="domain" description="Histidine kinase" evidence="13">
    <location>
        <begin position="163"/>
        <end position="375"/>
    </location>
</feature>
<evidence type="ECO:0000256" key="11">
    <source>
        <dbReference type="ARBA" id="ARBA00023012"/>
    </source>
</evidence>
<keyword evidence="10" id="KW-1133">Transmembrane helix</keyword>
<keyword evidence="8" id="KW-0418">Kinase</keyword>
<comment type="subcellular location">
    <subcellularLocation>
        <location evidence="2">Membrane</location>
        <topology evidence="2">Multi-pass membrane protein</topology>
    </subcellularLocation>
</comment>
<dbReference type="SMART" id="SM00388">
    <property type="entry name" value="HisKA"/>
    <property type="match status" value="1"/>
</dbReference>
<gene>
    <name evidence="14" type="ORF">OSH09_06180</name>
</gene>
<evidence type="ECO:0000256" key="7">
    <source>
        <dbReference type="ARBA" id="ARBA00022741"/>
    </source>
</evidence>
<dbReference type="CDD" id="cd00082">
    <property type="entry name" value="HisKA"/>
    <property type="match status" value="1"/>
</dbReference>
<dbReference type="GO" id="GO:0005524">
    <property type="term" value="F:ATP binding"/>
    <property type="evidence" value="ECO:0007669"/>
    <property type="project" value="UniProtKB-KW"/>
</dbReference>
<dbReference type="PANTHER" id="PTHR42878:SF7">
    <property type="entry name" value="SENSOR HISTIDINE KINASE GLRK"/>
    <property type="match status" value="1"/>
</dbReference>
<keyword evidence="4" id="KW-0597">Phosphoprotein</keyword>
<dbReference type="Proteomes" id="UP001209916">
    <property type="component" value="Unassembled WGS sequence"/>
</dbReference>
<dbReference type="InterPro" id="IPR005467">
    <property type="entry name" value="His_kinase_dom"/>
</dbReference>
<dbReference type="PROSITE" id="PS50109">
    <property type="entry name" value="HIS_KIN"/>
    <property type="match status" value="1"/>
</dbReference>
<proteinExistence type="predicted"/>
<evidence type="ECO:0000256" key="2">
    <source>
        <dbReference type="ARBA" id="ARBA00004141"/>
    </source>
</evidence>
<keyword evidence="9 14" id="KW-0067">ATP-binding</keyword>
<dbReference type="SUPFAM" id="SSF55785">
    <property type="entry name" value="PYP-like sensor domain (PAS domain)"/>
    <property type="match status" value="1"/>
</dbReference>
<dbReference type="InterPro" id="IPR003661">
    <property type="entry name" value="HisK_dim/P_dom"/>
</dbReference>
<dbReference type="Gene3D" id="1.10.287.130">
    <property type="match status" value="1"/>
</dbReference>
<evidence type="ECO:0000313" key="15">
    <source>
        <dbReference type="Proteomes" id="UP001209916"/>
    </source>
</evidence>
<keyword evidence="7" id="KW-0547">Nucleotide-binding</keyword>
<dbReference type="Gene3D" id="3.30.450.20">
    <property type="entry name" value="PAS domain"/>
    <property type="match status" value="1"/>
</dbReference>
<comment type="caution">
    <text evidence="14">The sequence shown here is derived from an EMBL/GenBank/DDBJ whole genome shotgun (WGS) entry which is preliminary data.</text>
</comment>